<evidence type="ECO:0000256" key="7">
    <source>
        <dbReference type="ARBA" id="ARBA00022801"/>
    </source>
</evidence>
<evidence type="ECO:0000256" key="1">
    <source>
        <dbReference type="ARBA" id="ARBA00000382"/>
    </source>
</evidence>
<comment type="subcellular location">
    <subcellularLocation>
        <location evidence="2">Cell membrane</location>
        <topology evidence="2">Lipid-anchor</topology>
        <topology evidence="2">GPI-anchor</topology>
    </subcellularLocation>
</comment>
<accession>A0A8J4VUI7</accession>
<dbReference type="FunFam" id="1.20.58.1040:FF:000003">
    <property type="entry name" value="glucan endo-1,3-beta-glucosidase 7"/>
    <property type="match status" value="1"/>
</dbReference>
<keyword evidence="5" id="KW-0336">GPI-anchor</keyword>
<evidence type="ECO:0000256" key="2">
    <source>
        <dbReference type="ARBA" id="ARBA00004609"/>
    </source>
</evidence>
<sequence length="448" mass="49806">MAFFQRIFFLSTLLFHLFTISSSIGINYGTLGNNLPPPAQVANFIKTKTIFDSVKLFDTNPEVLRAFANTGIFVTVTVGNGDIPALADLNNARQWVANNIVPFYPQTRFLYIAVGNEIFNTGDNNLIFKLVPAMRSIHKALLLARIYNIKVTSPHSVAILGKSEPPSQGRFRPGYDRIVFGPMLKFLRQTKSPFMVNPYPYFTYTPNMASYALFKRNAGIRDRYTGLRYTNMFDAMMDAMHSAMKASGYGDVNIVVGETGWPTSCDGYVACSLKHAALFNGHLVRHVNSRRGTPLMPNRRFETYLFGMFNENLKPGPNAERNWGIFQPDFTPIYDAGLLRRQSGGRRGRRGGGSTRPRPRSAAWCVPKAGVSNAALQANIDYVCSQGVDCRPIQAGGACFQPNDVRSHASYAMNAFFKAKGQHSYNCDFSHSGVLVSHNPSYGTCRFA</sequence>
<evidence type="ECO:0000256" key="10">
    <source>
        <dbReference type="ARBA" id="ARBA00023295"/>
    </source>
</evidence>
<dbReference type="PANTHER" id="PTHR32227">
    <property type="entry name" value="GLUCAN ENDO-1,3-BETA-GLUCOSIDASE BG1-RELATED-RELATED"/>
    <property type="match status" value="1"/>
</dbReference>
<comment type="similarity">
    <text evidence="3 13">Belongs to the glycosyl hydrolase 17 family.</text>
</comment>
<keyword evidence="5" id="KW-0325">Glycoprotein</keyword>
<gene>
    <name evidence="17" type="ORF">CMV_005443</name>
</gene>
<evidence type="ECO:0000256" key="4">
    <source>
        <dbReference type="ARBA" id="ARBA00012780"/>
    </source>
</evidence>
<evidence type="ECO:0000259" key="16">
    <source>
        <dbReference type="SMART" id="SM00768"/>
    </source>
</evidence>
<dbReference type="GO" id="GO:0006952">
    <property type="term" value="P:defense response"/>
    <property type="evidence" value="ECO:0007669"/>
    <property type="project" value="UniProtKB-KW"/>
</dbReference>
<evidence type="ECO:0000256" key="12">
    <source>
        <dbReference type="ARBA" id="ARBA00033417"/>
    </source>
</evidence>
<dbReference type="FunFam" id="3.20.20.80:FF:000002">
    <property type="entry name" value="Glucan endo-1,3-beta-glucosidase 3"/>
    <property type="match status" value="1"/>
</dbReference>
<dbReference type="Pfam" id="PF07983">
    <property type="entry name" value="X8"/>
    <property type="match status" value="1"/>
</dbReference>
<evidence type="ECO:0000256" key="13">
    <source>
        <dbReference type="RuleBase" id="RU004335"/>
    </source>
</evidence>
<dbReference type="InterPro" id="IPR044965">
    <property type="entry name" value="Glyco_hydro_17_plant"/>
</dbReference>
<keyword evidence="10" id="KW-0326">Glycosidase</keyword>
<evidence type="ECO:0000256" key="14">
    <source>
        <dbReference type="SAM" id="MobiDB-lite"/>
    </source>
</evidence>
<feature type="signal peptide" evidence="15">
    <location>
        <begin position="1"/>
        <end position="23"/>
    </location>
</feature>
<evidence type="ECO:0000256" key="5">
    <source>
        <dbReference type="ARBA" id="ARBA00022622"/>
    </source>
</evidence>
<dbReference type="Pfam" id="PF00332">
    <property type="entry name" value="Glyco_hydro_17"/>
    <property type="match status" value="1"/>
</dbReference>
<evidence type="ECO:0000313" key="17">
    <source>
        <dbReference type="EMBL" id="KAF3970902.1"/>
    </source>
</evidence>
<keyword evidence="8" id="KW-0611">Plant defense</keyword>
<keyword evidence="7" id="KW-0378">Hydrolase</keyword>
<dbReference type="EC" id="3.2.1.39" evidence="4"/>
<dbReference type="AlphaFoldDB" id="A0A8J4VUI7"/>
<evidence type="ECO:0000313" key="18">
    <source>
        <dbReference type="Proteomes" id="UP000737018"/>
    </source>
</evidence>
<feature type="region of interest" description="Disordered" evidence="14">
    <location>
        <begin position="341"/>
        <end position="361"/>
    </location>
</feature>
<reference evidence="17" key="1">
    <citation type="submission" date="2020-03" db="EMBL/GenBank/DDBJ databases">
        <title>Castanea mollissima Vanexum genome sequencing.</title>
        <authorList>
            <person name="Staton M."/>
        </authorList>
    </citation>
    <scope>NUCLEOTIDE SEQUENCE</scope>
    <source>
        <tissue evidence="17">Leaf</tissue>
    </source>
</reference>
<dbReference type="SMART" id="SM00768">
    <property type="entry name" value="X8"/>
    <property type="match status" value="1"/>
</dbReference>
<evidence type="ECO:0000256" key="3">
    <source>
        <dbReference type="ARBA" id="ARBA00008773"/>
    </source>
</evidence>
<organism evidence="17 18">
    <name type="scientific">Castanea mollissima</name>
    <name type="common">Chinese chestnut</name>
    <dbReference type="NCBI Taxonomy" id="60419"/>
    <lineage>
        <taxon>Eukaryota</taxon>
        <taxon>Viridiplantae</taxon>
        <taxon>Streptophyta</taxon>
        <taxon>Embryophyta</taxon>
        <taxon>Tracheophyta</taxon>
        <taxon>Spermatophyta</taxon>
        <taxon>Magnoliopsida</taxon>
        <taxon>eudicotyledons</taxon>
        <taxon>Gunneridae</taxon>
        <taxon>Pentapetalae</taxon>
        <taxon>rosids</taxon>
        <taxon>fabids</taxon>
        <taxon>Fagales</taxon>
        <taxon>Fagaceae</taxon>
        <taxon>Castanea</taxon>
    </lineage>
</organism>
<comment type="catalytic activity">
    <reaction evidence="1">
        <text>Hydrolysis of (1-&gt;3)-beta-D-glucosidic linkages in (1-&gt;3)-beta-D-glucans.</text>
        <dbReference type="EC" id="3.2.1.39"/>
    </reaction>
</comment>
<feature type="chain" id="PRO_5035169825" description="glucan endo-1,3-beta-D-glucosidase" evidence="15">
    <location>
        <begin position="24"/>
        <end position="448"/>
    </location>
</feature>
<name>A0A8J4VUI7_9ROSI</name>
<evidence type="ECO:0000256" key="15">
    <source>
        <dbReference type="SAM" id="SignalP"/>
    </source>
</evidence>
<feature type="domain" description="X8" evidence="16">
    <location>
        <begin position="363"/>
        <end position="447"/>
    </location>
</feature>
<evidence type="ECO:0000256" key="6">
    <source>
        <dbReference type="ARBA" id="ARBA00022729"/>
    </source>
</evidence>
<dbReference type="EMBL" id="JRKL02000488">
    <property type="protein sequence ID" value="KAF3970902.1"/>
    <property type="molecule type" value="Genomic_DNA"/>
</dbReference>
<evidence type="ECO:0000256" key="8">
    <source>
        <dbReference type="ARBA" id="ARBA00022821"/>
    </source>
</evidence>
<evidence type="ECO:0000256" key="9">
    <source>
        <dbReference type="ARBA" id="ARBA00023157"/>
    </source>
</evidence>
<protein>
    <recommendedName>
        <fullName evidence="4">glucan endo-1,3-beta-D-glucosidase</fullName>
        <ecNumber evidence="4">3.2.1.39</ecNumber>
    </recommendedName>
    <alternativeName>
        <fullName evidence="11">(1-&gt;3)-beta-glucan endohydrolase</fullName>
    </alternativeName>
    <alternativeName>
        <fullName evidence="12">Beta-1,3-endoglucanase</fullName>
    </alternativeName>
</protein>
<keyword evidence="5" id="KW-0449">Lipoprotein</keyword>
<dbReference type="GO" id="GO:0005975">
    <property type="term" value="P:carbohydrate metabolic process"/>
    <property type="evidence" value="ECO:0007669"/>
    <property type="project" value="InterPro"/>
</dbReference>
<dbReference type="SUPFAM" id="SSF51445">
    <property type="entry name" value="(Trans)glycosidases"/>
    <property type="match status" value="1"/>
</dbReference>
<evidence type="ECO:0000256" key="11">
    <source>
        <dbReference type="ARBA" id="ARBA00033335"/>
    </source>
</evidence>
<dbReference type="GO" id="GO:0042973">
    <property type="term" value="F:glucan endo-1,3-beta-D-glucosidase activity"/>
    <property type="evidence" value="ECO:0007669"/>
    <property type="project" value="UniProtKB-EC"/>
</dbReference>
<dbReference type="GO" id="GO:0005886">
    <property type="term" value="C:plasma membrane"/>
    <property type="evidence" value="ECO:0007669"/>
    <property type="project" value="UniProtKB-SubCell"/>
</dbReference>
<comment type="caution">
    <text evidence="17">The sequence shown here is derived from an EMBL/GenBank/DDBJ whole genome shotgun (WGS) entry which is preliminary data.</text>
</comment>
<dbReference type="Gene3D" id="1.20.58.1040">
    <property type="match status" value="1"/>
</dbReference>
<dbReference type="InterPro" id="IPR012946">
    <property type="entry name" value="X8"/>
</dbReference>
<dbReference type="OrthoDB" id="1938138at2759"/>
<dbReference type="GO" id="GO:0098552">
    <property type="term" value="C:side of membrane"/>
    <property type="evidence" value="ECO:0007669"/>
    <property type="project" value="UniProtKB-KW"/>
</dbReference>
<keyword evidence="5" id="KW-0472">Membrane</keyword>
<dbReference type="Proteomes" id="UP000737018">
    <property type="component" value="Unassembled WGS sequence"/>
</dbReference>
<keyword evidence="18" id="KW-1185">Reference proteome</keyword>
<dbReference type="Gene3D" id="3.20.20.80">
    <property type="entry name" value="Glycosidases"/>
    <property type="match status" value="1"/>
</dbReference>
<proteinExistence type="inferred from homology"/>
<keyword evidence="6 15" id="KW-0732">Signal</keyword>
<keyword evidence="9" id="KW-1015">Disulfide bond</keyword>
<dbReference type="InterPro" id="IPR000490">
    <property type="entry name" value="Glyco_hydro_17"/>
</dbReference>
<dbReference type="InterPro" id="IPR017853">
    <property type="entry name" value="GH"/>
</dbReference>